<dbReference type="InterPro" id="IPR018957">
    <property type="entry name" value="Znf_C3HC4_RING-type"/>
</dbReference>
<dbReference type="PROSITE" id="PS50089">
    <property type="entry name" value="ZF_RING_2"/>
    <property type="match status" value="1"/>
</dbReference>
<dbReference type="InterPro" id="IPR013083">
    <property type="entry name" value="Znf_RING/FYVE/PHD"/>
</dbReference>
<evidence type="ECO:0000256" key="1">
    <source>
        <dbReference type="ARBA" id="ARBA00022723"/>
    </source>
</evidence>
<dbReference type="InterPro" id="IPR047153">
    <property type="entry name" value="TRIM45/56/19-like"/>
</dbReference>
<sequence length="710" mass="79913">MAKQNKLSAAGPKKFADSLRLQIYRLLSCELPVFNIQFALNALCYQVKLNDLQHIQANRKLSATSFEPLENMVVCPIDLNLLEDPRLLPCGHAFCCDCLTKYMHQLPMGVKEKATTNEEPRFACPICRTVYPVPPAKSASTFPKAFNHLVILEFLRKNQLQTFKIPSAPPLSGENDNNSRQAMVANHRKSSTQVSSQMLNYIVNDITARERDGKISPADRAVIMDEISKLLQRLEGDQKSSTSPVVTKIKEPLQIPSVSNSSSHSPNGSVRGLGRFHAFADKVRLRRRSSVRPVQTETLSYTTYRDVESLRWSMKHKSTYEVLTKGKDCCVMRAGENFQPVDMQLIPQSTSAQVLRCTLTTDENRRTLVLWSQKIKLDHHSIPVDSKRPKSAKESLQEETRGAVRLNGTGALKVQYVRFFKQHIYLTGIISSQSSTLSDRKTGSNLQTDSSCFSIPPEEYAVLVRCEATGLKATENGTEPSDPFPIRAVSCPFRRDSVGHERLDQPILSGIDIDRTNGDVYLAQPANAMICRLKAHDLSRTDGMWYLNEPQLSPCFLCYTNDTKEVWATCQREDKVVILDLETNGFHHFKPSLSFGINPSHIVYTSDQRIVMLDSEQSRLLWIAKIHHTICVQFLDVQFHGRQRRKFLAIQPVDDTAVMAGILDSPKIHHTLISGGILCAHDCGCSIIYPKKQLSKLRSVRMDCTSIFSC</sequence>
<evidence type="ECO:0000256" key="2">
    <source>
        <dbReference type="ARBA" id="ARBA00022771"/>
    </source>
</evidence>
<dbReference type="Proteomes" id="UP000243686">
    <property type="component" value="Unassembled WGS sequence"/>
</dbReference>
<feature type="domain" description="RING-type" evidence="5">
    <location>
        <begin position="75"/>
        <end position="128"/>
    </location>
</feature>
<dbReference type="Gene3D" id="3.30.40.10">
    <property type="entry name" value="Zinc/RING finger domain, C3HC4 (zinc finger)"/>
    <property type="match status" value="1"/>
</dbReference>
<accession>A0A1S8X2N1</accession>
<name>A0A1S8X2N1_OPIVI</name>
<dbReference type="PANTHER" id="PTHR25462:SF296">
    <property type="entry name" value="MEIOTIC P26, ISOFORM F"/>
    <property type="match status" value="1"/>
</dbReference>
<dbReference type="SUPFAM" id="SSF63825">
    <property type="entry name" value="YWTD domain"/>
    <property type="match status" value="1"/>
</dbReference>
<proteinExistence type="predicted"/>
<evidence type="ECO:0000256" key="4">
    <source>
        <dbReference type="PROSITE-ProRule" id="PRU00175"/>
    </source>
</evidence>
<reference evidence="6 7" key="1">
    <citation type="submission" date="2015-03" db="EMBL/GenBank/DDBJ databases">
        <title>Draft genome of the nematode, Opisthorchis viverrini.</title>
        <authorList>
            <person name="Mitreva M."/>
        </authorList>
    </citation>
    <scope>NUCLEOTIDE SEQUENCE [LARGE SCALE GENOMIC DNA]</scope>
    <source>
        <strain evidence="6">Khon Kaen</strain>
    </source>
</reference>
<dbReference type="InterPro" id="IPR001841">
    <property type="entry name" value="Znf_RING"/>
</dbReference>
<keyword evidence="2 4" id="KW-0863">Zinc-finger</keyword>
<keyword evidence="1" id="KW-0479">Metal-binding</keyword>
<keyword evidence="3" id="KW-0862">Zinc</keyword>
<evidence type="ECO:0000313" key="7">
    <source>
        <dbReference type="Proteomes" id="UP000243686"/>
    </source>
</evidence>
<dbReference type="InterPro" id="IPR017907">
    <property type="entry name" value="Znf_RING_CS"/>
</dbReference>
<dbReference type="PROSITE" id="PS00518">
    <property type="entry name" value="ZF_RING_1"/>
    <property type="match status" value="1"/>
</dbReference>
<dbReference type="Pfam" id="PF00097">
    <property type="entry name" value="zf-C3HC4"/>
    <property type="match status" value="1"/>
</dbReference>
<dbReference type="GO" id="GO:0008270">
    <property type="term" value="F:zinc ion binding"/>
    <property type="evidence" value="ECO:0007669"/>
    <property type="project" value="UniProtKB-KW"/>
</dbReference>
<protein>
    <submittedName>
        <fullName evidence="6">Zinc finger, C3HC4 type</fullName>
    </submittedName>
</protein>
<dbReference type="EMBL" id="KV892351">
    <property type="protein sequence ID" value="OON20965.1"/>
    <property type="molecule type" value="Genomic_DNA"/>
</dbReference>
<dbReference type="SUPFAM" id="SSF57850">
    <property type="entry name" value="RING/U-box"/>
    <property type="match status" value="1"/>
</dbReference>
<keyword evidence="7" id="KW-1185">Reference proteome</keyword>
<organism evidence="6 7">
    <name type="scientific">Opisthorchis viverrini</name>
    <name type="common">Southeast Asian liver fluke</name>
    <dbReference type="NCBI Taxonomy" id="6198"/>
    <lineage>
        <taxon>Eukaryota</taxon>
        <taxon>Metazoa</taxon>
        <taxon>Spiralia</taxon>
        <taxon>Lophotrochozoa</taxon>
        <taxon>Platyhelminthes</taxon>
        <taxon>Trematoda</taxon>
        <taxon>Digenea</taxon>
        <taxon>Opisthorchiida</taxon>
        <taxon>Opisthorchiata</taxon>
        <taxon>Opisthorchiidae</taxon>
        <taxon>Opisthorchis</taxon>
    </lineage>
</organism>
<dbReference type="PANTHER" id="PTHR25462">
    <property type="entry name" value="BONUS, ISOFORM C-RELATED"/>
    <property type="match status" value="1"/>
</dbReference>
<evidence type="ECO:0000259" key="5">
    <source>
        <dbReference type="PROSITE" id="PS50089"/>
    </source>
</evidence>
<gene>
    <name evidence="6" type="ORF">X801_03143</name>
</gene>
<evidence type="ECO:0000313" key="6">
    <source>
        <dbReference type="EMBL" id="OON20965.1"/>
    </source>
</evidence>
<dbReference type="SMART" id="SM00184">
    <property type="entry name" value="RING"/>
    <property type="match status" value="1"/>
</dbReference>
<evidence type="ECO:0000256" key="3">
    <source>
        <dbReference type="ARBA" id="ARBA00022833"/>
    </source>
</evidence>
<dbReference type="AlphaFoldDB" id="A0A1S8X2N1"/>